<evidence type="ECO:0000313" key="1">
    <source>
        <dbReference type="EMBL" id="MET1257226.1"/>
    </source>
</evidence>
<name>A0ABV2BZ82_9GAMM</name>
<proteinExistence type="predicted"/>
<dbReference type="Proteomes" id="UP001548189">
    <property type="component" value="Unassembled WGS sequence"/>
</dbReference>
<dbReference type="PANTHER" id="PTHR36573:SF1">
    <property type="entry name" value="INTERMEMBRANE PHOSPHOLIPID TRANSPORT SYSTEM BINDING PROTEIN MLAC"/>
    <property type="match status" value="1"/>
</dbReference>
<evidence type="ECO:0000313" key="2">
    <source>
        <dbReference type="Proteomes" id="UP001548189"/>
    </source>
</evidence>
<organism evidence="1 2">
    <name type="scientific">Aliikangiella maris</name>
    <dbReference type="NCBI Taxonomy" id="3162458"/>
    <lineage>
        <taxon>Bacteria</taxon>
        <taxon>Pseudomonadati</taxon>
        <taxon>Pseudomonadota</taxon>
        <taxon>Gammaproteobacteria</taxon>
        <taxon>Oceanospirillales</taxon>
        <taxon>Pleioneaceae</taxon>
        <taxon>Aliikangiella</taxon>
    </lineage>
</organism>
<comment type="caution">
    <text evidence="1">The sequence shown here is derived from an EMBL/GenBank/DDBJ whole genome shotgun (WGS) entry which is preliminary data.</text>
</comment>
<dbReference type="EMBL" id="JBEVCJ010000040">
    <property type="protein sequence ID" value="MET1257226.1"/>
    <property type="molecule type" value="Genomic_DNA"/>
</dbReference>
<keyword evidence="2" id="KW-1185">Reference proteome</keyword>
<sequence length="199" mass="22487">MRKLIASVFIFFSLSLFAQTEQDPSKYLKGIADKMIAVIQTNKEALKTDTNLAKSLVIEHLLPVIDTQTFAQRTLGSKTWNTLSEKQQKAFVDGYIQRVIDKYAKGLSLYDGHAFEFDKAEFSQRTGAARVRSTMIQTGTDPLDIDYYLSKESGSWLITNIIVAGVDMRKSYRQQFGPRINEVGIDEFIKELSDPAKSN</sequence>
<dbReference type="InterPro" id="IPR042245">
    <property type="entry name" value="Tgt2/MlaC_sf"/>
</dbReference>
<accession>A0ABV2BZ82</accession>
<dbReference type="PANTHER" id="PTHR36573">
    <property type="entry name" value="INTERMEMBRANE PHOSPHOLIPID TRANSPORT SYSTEM BINDING PROTEIN MLAC"/>
    <property type="match status" value="1"/>
</dbReference>
<dbReference type="PIRSF" id="PIRSF004649">
    <property type="entry name" value="MlaC"/>
    <property type="match status" value="1"/>
</dbReference>
<dbReference type="Pfam" id="PF05494">
    <property type="entry name" value="MlaC"/>
    <property type="match status" value="1"/>
</dbReference>
<dbReference type="InterPro" id="IPR008869">
    <property type="entry name" value="MlaC/ttg2D"/>
</dbReference>
<dbReference type="Gene3D" id="3.10.450.710">
    <property type="entry name" value="Tgt2/MlaC"/>
    <property type="match status" value="1"/>
</dbReference>
<reference evidence="1 2" key="1">
    <citation type="submission" date="2024-06" db="EMBL/GenBank/DDBJ databases">
        <authorList>
            <person name="Li F."/>
        </authorList>
    </citation>
    <scope>NUCLEOTIDE SEQUENCE [LARGE SCALE GENOMIC DNA]</scope>
    <source>
        <strain evidence="1 2">GXAS 311</strain>
    </source>
</reference>
<protein>
    <submittedName>
        <fullName evidence="1">ABC transporter substrate-binding protein</fullName>
    </submittedName>
</protein>
<gene>
    <name evidence="1" type="ORF">ABVT43_18930</name>
</gene>